<dbReference type="RefSeq" id="WP_084841782.1">
    <property type="nucleotide sequence ID" value="NZ_ARYN01000009.1"/>
</dbReference>
<dbReference type="AlphaFoldDB" id="A0A1Y1T2Y2"/>
<organism evidence="1 2">
    <name type="scientific">Zunongwangia atlantica 22II14-10F7</name>
    <dbReference type="NCBI Taxonomy" id="1185767"/>
    <lineage>
        <taxon>Bacteria</taxon>
        <taxon>Pseudomonadati</taxon>
        <taxon>Bacteroidota</taxon>
        <taxon>Flavobacteriia</taxon>
        <taxon>Flavobacteriales</taxon>
        <taxon>Flavobacteriaceae</taxon>
        <taxon>Zunongwangia</taxon>
    </lineage>
</organism>
<keyword evidence="2" id="KW-1185">Reference proteome</keyword>
<accession>A0A1Y1T2Y2</accession>
<evidence type="ECO:0000313" key="1">
    <source>
        <dbReference type="EMBL" id="ORL45388.1"/>
    </source>
</evidence>
<proteinExistence type="predicted"/>
<dbReference type="Proteomes" id="UP000192746">
    <property type="component" value="Unassembled WGS sequence"/>
</dbReference>
<name>A0A1Y1T2Y2_9FLAO</name>
<protein>
    <submittedName>
        <fullName evidence="1">Uncharacterized protein</fullName>
    </submittedName>
</protein>
<dbReference type="OrthoDB" id="1444185at2"/>
<sequence length="181" mass="21158">MEEIKNYTLKEFLQQPPELIEEYSKLLKNLEPIETKNKIYELTLGEVEEIKQNFGNEDALPHIYKYMHGLSEDEFLKLKVTEFYALLNSITKQLENLLAMEERELTPKHHDTKWEMVEGSKRLGKLGILPTVDSLAGGDILKFQQVLDLKYITVFNKLRLDRIKADIQTDMDKIKTKNDSV</sequence>
<dbReference type="EMBL" id="ARYN01000009">
    <property type="protein sequence ID" value="ORL45388.1"/>
    <property type="molecule type" value="Genomic_DNA"/>
</dbReference>
<reference evidence="1 2" key="1">
    <citation type="submission" date="2013-04" db="EMBL/GenBank/DDBJ databases">
        <title>Zunongwangia sp. 22II14-10F7 Genome Sequencing.</title>
        <authorList>
            <person name="Lai Q."/>
            <person name="Shao Z."/>
        </authorList>
    </citation>
    <scope>NUCLEOTIDE SEQUENCE [LARGE SCALE GENOMIC DNA]</scope>
    <source>
        <strain evidence="1 2">22II14-10F7</strain>
    </source>
</reference>
<gene>
    <name evidence="1" type="ORF">IIF7_11218</name>
</gene>
<evidence type="ECO:0000313" key="2">
    <source>
        <dbReference type="Proteomes" id="UP000192746"/>
    </source>
</evidence>
<dbReference type="STRING" id="1185767.IIF7_11218"/>
<comment type="caution">
    <text evidence="1">The sequence shown here is derived from an EMBL/GenBank/DDBJ whole genome shotgun (WGS) entry which is preliminary data.</text>
</comment>